<dbReference type="Proteomes" id="UP000280228">
    <property type="component" value="Chromosome"/>
</dbReference>
<feature type="chain" id="PRO_5044588336" evidence="1">
    <location>
        <begin position="21"/>
        <end position="225"/>
    </location>
</feature>
<dbReference type="GeneID" id="66586110"/>
<keyword evidence="1" id="KW-0732">Signal</keyword>
<reference evidence="5 6" key="1">
    <citation type="submission" date="2018-12" db="EMBL/GenBank/DDBJ databases">
        <title>Persistence of Moraxella catarrhalis in Chronic Obstructive Pulmonary Disease and Regulation of the Hag/MID Adhesin.</title>
        <authorList>
            <person name="Murphy T."/>
            <person name="Zhao X."/>
            <person name="Vyas G."/>
            <person name="Aluvathingal J."/>
            <person name="Nadendla S."/>
            <person name="Tallon L."/>
            <person name="Tettelin H."/>
        </authorList>
    </citation>
    <scope>NUCLEOTIDE SEQUENCE [LARGE SCALE GENOMIC DNA]</scope>
    <source>
        <strain evidence="4 5">173P27B1</strain>
        <strain evidence="3 6">46P58B1</strain>
    </source>
</reference>
<evidence type="ECO:0000313" key="5">
    <source>
        <dbReference type="Proteomes" id="UP000268436"/>
    </source>
</evidence>
<evidence type="ECO:0000313" key="6">
    <source>
        <dbReference type="Proteomes" id="UP000280228"/>
    </source>
</evidence>
<gene>
    <name evidence="3" type="ORF">EJK53_0457</name>
    <name evidence="4" type="ORF">EJK54_0076</name>
</gene>
<feature type="domain" description="Peptidase C51" evidence="2">
    <location>
        <begin position="107"/>
        <end position="178"/>
    </location>
</feature>
<name>A0A3A9S3I8_MORCA</name>
<dbReference type="InterPro" id="IPR007921">
    <property type="entry name" value="CHAP_dom"/>
</dbReference>
<dbReference type="KEGG" id="mcs:DR90_1473"/>
<proteinExistence type="predicted"/>
<feature type="signal peptide" evidence="1">
    <location>
        <begin position="1"/>
        <end position="20"/>
    </location>
</feature>
<protein>
    <submittedName>
        <fullName evidence="3">CHAP domain protein</fullName>
    </submittedName>
</protein>
<dbReference type="EMBL" id="RYER01000021">
    <property type="protein sequence ID" value="RUO13314.1"/>
    <property type="molecule type" value="Genomic_DNA"/>
</dbReference>
<dbReference type="Proteomes" id="UP000268436">
    <property type="component" value="Unassembled WGS sequence"/>
</dbReference>
<dbReference type="RefSeq" id="WP_003660818.1">
    <property type="nucleotide sequence ID" value="NZ_CP008804.1"/>
</dbReference>
<dbReference type="OMA" id="MLAMNEQ"/>
<evidence type="ECO:0000259" key="2">
    <source>
        <dbReference type="Pfam" id="PF05257"/>
    </source>
</evidence>
<dbReference type="AlphaFoldDB" id="A0A3A9S3I8"/>
<organism evidence="3 6">
    <name type="scientific">Moraxella catarrhalis</name>
    <name type="common">Branhamella catarrhalis</name>
    <dbReference type="NCBI Taxonomy" id="480"/>
    <lineage>
        <taxon>Bacteria</taxon>
        <taxon>Pseudomonadati</taxon>
        <taxon>Pseudomonadota</taxon>
        <taxon>Gammaproteobacteria</taxon>
        <taxon>Moraxellales</taxon>
        <taxon>Moraxellaceae</taxon>
        <taxon>Moraxella</taxon>
    </lineage>
</organism>
<accession>A0A3A9S3I8</accession>
<dbReference type="Gene3D" id="3.90.1720.10">
    <property type="entry name" value="endopeptidase domain like (from Nostoc punctiforme)"/>
    <property type="match status" value="1"/>
</dbReference>
<keyword evidence="5" id="KW-1185">Reference proteome</keyword>
<evidence type="ECO:0000313" key="3">
    <source>
        <dbReference type="EMBL" id="AZQ92580.1"/>
    </source>
</evidence>
<dbReference type="EMBL" id="CP034662">
    <property type="protein sequence ID" value="AZQ92580.1"/>
    <property type="molecule type" value="Genomic_DNA"/>
</dbReference>
<dbReference type="Pfam" id="PF05257">
    <property type="entry name" value="CHAP"/>
    <property type="match status" value="1"/>
</dbReference>
<dbReference type="SUPFAM" id="SSF54001">
    <property type="entry name" value="Cysteine proteinases"/>
    <property type="match status" value="1"/>
</dbReference>
<evidence type="ECO:0000313" key="4">
    <source>
        <dbReference type="EMBL" id="RUO13314.1"/>
    </source>
</evidence>
<sequence>MKRVFWLLSAVSLTVAQSSAAQSAYSNSSTQTSYVASIPDDIDSVINDLIANSQNAQAHAYHQPTSTATIQNFSTNFQSPVSAVERLTASSAPSVAAAVASRAALGRSVGRCALYVRKALQSAGYEFTPQPSAYQYAHGTLASAGFTKLNNSNYVPQVGDIAVFNRTAKNPHGHIQIYDGSQWVSDFRQPKFSPYSQHNGYSVWRDARYNDASANTGIMLALNEQ</sequence>
<evidence type="ECO:0000256" key="1">
    <source>
        <dbReference type="SAM" id="SignalP"/>
    </source>
</evidence>
<dbReference type="InterPro" id="IPR038765">
    <property type="entry name" value="Papain-like_cys_pep_sf"/>
</dbReference>